<keyword evidence="5 6" id="KW-0472">Membrane</keyword>
<gene>
    <name evidence="7" type="ORF">MKW94_009290</name>
</gene>
<dbReference type="Proteomes" id="UP001177140">
    <property type="component" value="Unassembled WGS sequence"/>
</dbReference>
<dbReference type="GO" id="GO:0016020">
    <property type="term" value="C:membrane"/>
    <property type="evidence" value="ECO:0007669"/>
    <property type="project" value="UniProtKB-SubCell"/>
</dbReference>
<feature type="transmembrane region" description="Helical" evidence="6">
    <location>
        <begin position="173"/>
        <end position="197"/>
    </location>
</feature>
<feature type="transmembrane region" description="Helical" evidence="6">
    <location>
        <begin position="232"/>
        <end position="251"/>
    </location>
</feature>
<evidence type="ECO:0000256" key="3">
    <source>
        <dbReference type="ARBA" id="ARBA00022692"/>
    </source>
</evidence>
<feature type="transmembrane region" description="Helical" evidence="6">
    <location>
        <begin position="209"/>
        <end position="225"/>
    </location>
</feature>
<evidence type="ECO:0000313" key="7">
    <source>
        <dbReference type="EMBL" id="MCL7049047.1"/>
    </source>
</evidence>
<dbReference type="EMBL" id="JAJJMA010311306">
    <property type="protein sequence ID" value="MCL7049047.1"/>
    <property type="molecule type" value="Genomic_DNA"/>
</dbReference>
<comment type="caution">
    <text evidence="7">The sequence shown here is derived from an EMBL/GenBank/DDBJ whole genome shotgun (WGS) entry which is preliminary data.</text>
</comment>
<evidence type="ECO:0000313" key="8">
    <source>
        <dbReference type="Proteomes" id="UP001177140"/>
    </source>
</evidence>
<dbReference type="PANTHER" id="PTHR10383">
    <property type="entry name" value="SERINE INCORPORATOR"/>
    <property type="match status" value="1"/>
</dbReference>
<evidence type="ECO:0008006" key="9">
    <source>
        <dbReference type="Google" id="ProtNLM"/>
    </source>
</evidence>
<organism evidence="7 8">
    <name type="scientific">Papaver nudicaule</name>
    <name type="common">Iceland poppy</name>
    <dbReference type="NCBI Taxonomy" id="74823"/>
    <lineage>
        <taxon>Eukaryota</taxon>
        <taxon>Viridiplantae</taxon>
        <taxon>Streptophyta</taxon>
        <taxon>Embryophyta</taxon>
        <taxon>Tracheophyta</taxon>
        <taxon>Spermatophyta</taxon>
        <taxon>Magnoliopsida</taxon>
        <taxon>Ranunculales</taxon>
        <taxon>Papaveraceae</taxon>
        <taxon>Papaveroideae</taxon>
        <taxon>Papaver</taxon>
    </lineage>
</organism>
<feature type="transmembrane region" description="Helical" evidence="6">
    <location>
        <begin position="141"/>
        <end position="161"/>
    </location>
</feature>
<keyword evidence="8" id="KW-1185">Reference proteome</keyword>
<sequence>MSARIDREEAPIATVKCKSNTLEYSAERRKSLRARYIYGSIFLLMNLMTWFIRDYGHNIFHNDLCKSMFRLTLNFALHIFALHIFVRYCGSEGGDCKMGVLRIICLADYNLSGSIFLPSVLDSLVRYCHLFSGELARLGAGFFLLVQLVSVIQVITLWNNYWMSDATLNGSCFLGIFMSIVFYIGSVCGIALMYLLYAPTLSCTVNISVISWTVVLIVAMLVVTIHSKVRCILSSGIMASYIVYLCWSAIRSEPTNKKCSPEFEGSGNGDWTTVLGFLIAICAIVMATFSTGIDSQSFQFQKDEVQHAEDIPYTYEIFHMVFSLGSMYFAMLFISWQLQDHPSKRWSIDVGSASTWVKIINETFAATIYLWKMVLPVARKNKVMDDQDKPMNNSTKTIFILTTTTT</sequence>
<evidence type="ECO:0000256" key="2">
    <source>
        <dbReference type="ARBA" id="ARBA00006665"/>
    </source>
</evidence>
<feature type="transmembrane region" description="Helical" evidence="6">
    <location>
        <begin position="313"/>
        <end position="336"/>
    </location>
</feature>
<dbReference type="PANTHER" id="PTHR10383:SF23">
    <property type="entry name" value="SERINC-DOMAIN CONTAINING SERINE AND SPHINGOLIPID BIOSYNTHESIS PROTEIN"/>
    <property type="match status" value="1"/>
</dbReference>
<dbReference type="Pfam" id="PF03348">
    <property type="entry name" value="Serinc"/>
    <property type="match status" value="1"/>
</dbReference>
<comment type="subcellular location">
    <subcellularLocation>
        <location evidence="1">Membrane</location>
        <topology evidence="1">Multi-pass membrane protein</topology>
    </subcellularLocation>
</comment>
<evidence type="ECO:0000256" key="1">
    <source>
        <dbReference type="ARBA" id="ARBA00004141"/>
    </source>
</evidence>
<evidence type="ECO:0000256" key="6">
    <source>
        <dbReference type="SAM" id="Phobius"/>
    </source>
</evidence>
<evidence type="ECO:0000256" key="5">
    <source>
        <dbReference type="ARBA" id="ARBA00023136"/>
    </source>
</evidence>
<feature type="transmembrane region" description="Helical" evidence="6">
    <location>
        <begin position="271"/>
        <end position="293"/>
    </location>
</feature>
<accession>A0AA42B2J1</accession>
<proteinExistence type="inferred from homology"/>
<feature type="transmembrane region" description="Helical" evidence="6">
    <location>
        <begin position="356"/>
        <end position="375"/>
    </location>
</feature>
<comment type="similarity">
    <text evidence="2">Belongs to the TDE1 family.</text>
</comment>
<protein>
    <recommendedName>
        <fullName evidence="9">Serine incorporator</fullName>
    </recommendedName>
</protein>
<feature type="transmembrane region" description="Helical" evidence="6">
    <location>
        <begin position="68"/>
        <end position="88"/>
    </location>
</feature>
<feature type="transmembrane region" description="Helical" evidence="6">
    <location>
        <begin position="100"/>
        <end position="121"/>
    </location>
</feature>
<dbReference type="AlphaFoldDB" id="A0AA42B2J1"/>
<evidence type="ECO:0000256" key="4">
    <source>
        <dbReference type="ARBA" id="ARBA00022989"/>
    </source>
</evidence>
<reference evidence="7" key="1">
    <citation type="submission" date="2022-03" db="EMBL/GenBank/DDBJ databases">
        <title>A functionally conserved STORR gene fusion in Papaver species that diverged 16.8 million years ago.</title>
        <authorList>
            <person name="Catania T."/>
        </authorList>
    </citation>
    <scope>NUCLEOTIDE SEQUENCE</scope>
    <source>
        <strain evidence="7">S-191538</strain>
    </source>
</reference>
<keyword evidence="4 6" id="KW-1133">Transmembrane helix</keyword>
<feature type="transmembrane region" description="Helical" evidence="6">
    <location>
        <begin position="36"/>
        <end position="53"/>
    </location>
</feature>
<name>A0AA42B2J1_PAPNU</name>
<dbReference type="InterPro" id="IPR005016">
    <property type="entry name" value="TDE1/TMS"/>
</dbReference>
<keyword evidence="3 6" id="KW-0812">Transmembrane</keyword>